<dbReference type="InterPro" id="IPR023799">
    <property type="entry name" value="RbfA_dom_sf"/>
</dbReference>
<accession>A0A7H1AZZ3</accession>
<organism evidence="3 4">
    <name type="scientific">Buchnera aphidicola</name>
    <name type="common">Pentalonia nigronervosa</name>
    <dbReference type="NCBI Taxonomy" id="1309793"/>
    <lineage>
        <taxon>Bacteria</taxon>
        <taxon>Pseudomonadati</taxon>
        <taxon>Pseudomonadota</taxon>
        <taxon>Gammaproteobacteria</taxon>
        <taxon>Enterobacterales</taxon>
        <taxon>Erwiniaceae</taxon>
        <taxon>Buchnera</taxon>
    </lineage>
</organism>
<dbReference type="InterPro" id="IPR000238">
    <property type="entry name" value="RbfA"/>
</dbReference>
<dbReference type="SUPFAM" id="SSF89919">
    <property type="entry name" value="Ribosome-binding factor A, RbfA"/>
    <property type="match status" value="1"/>
</dbReference>
<keyword evidence="2" id="KW-0963">Cytoplasm</keyword>
<dbReference type="GO" id="GO:0005829">
    <property type="term" value="C:cytosol"/>
    <property type="evidence" value="ECO:0007669"/>
    <property type="project" value="TreeGrafter"/>
</dbReference>
<protein>
    <recommendedName>
        <fullName evidence="2">Ribosome-binding factor A</fullName>
    </recommendedName>
</protein>
<evidence type="ECO:0000256" key="2">
    <source>
        <dbReference type="HAMAP-Rule" id="MF_00003"/>
    </source>
</evidence>
<comment type="subunit">
    <text evidence="2">Monomer. Binds 30S ribosomal subunits, but not 50S ribosomal subunits or 70S ribosomes.</text>
</comment>
<dbReference type="PANTHER" id="PTHR33515">
    <property type="entry name" value="RIBOSOME-BINDING FACTOR A, CHLOROPLASTIC-RELATED"/>
    <property type="match status" value="1"/>
</dbReference>
<dbReference type="AlphaFoldDB" id="A0A7H1AZZ3"/>
<dbReference type="Pfam" id="PF02033">
    <property type="entry name" value="RBFA"/>
    <property type="match status" value="1"/>
</dbReference>
<dbReference type="GO" id="GO:0030490">
    <property type="term" value="P:maturation of SSU-rRNA"/>
    <property type="evidence" value="ECO:0007669"/>
    <property type="project" value="UniProtKB-UniRule"/>
</dbReference>
<gene>
    <name evidence="2 3" type="primary">rbfA</name>
    <name evidence="3" type="ORF">ICW73_01125</name>
</gene>
<keyword evidence="1 2" id="KW-0690">Ribosome biogenesis</keyword>
<comment type="similarity">
    <text evidence="2">Belongs to the RbfA family.</text>
</comment>
<comment type="function">
    <text evidence="2">One of several proteins that assist in the late maturation steps of the functional core of the 30S ribosomal subunit. Associates with free 30S ribosomal subunits (but not with 30S subunits that are part of 70S ribosomes or polysomes). Required for efficient processing of 16S rRNA. May interact with the 5'-terminal helix region of 16S rRNA.</text>
</comment>
<proteinExistence type="inferred from homology"/>
<dbReference type="EMBL" id="CP061275">
    <property type="protein sequence ID" value="QNS02048.1"/>
    <property type="molecule type" value="Genomic_DNA"/>
</dbReference>
<sequence length="118" mass="13788">MKKSFDRSLTVSQELQKKIAIIIQRSLKDPRINKIITVCAVQLSQDLSYARIFIGLFDEQDKTNTRSILSVLNRSTNYIRKLLFKSMRLRIVPNLIFVYDDSYLKGTRIANILSHLKR</sequence>
<dbReference type="InterPro" id="IPR015946">
    <property type="entry name" value="KH_dom-like_a/b"/>
</dbReference>
<dbReference type="Gene3D" id="3.30.300.20">
    <property type="match status" value="1"/>
</dbReference>
<dbReference type="PROSITE" id="PS01319">
    <property type="entry name" value="RBFA"/>
    <property type="match status" value="1"/>
</dbReference>
<dbReference type="NCBIfam" id="TIGR00082">
    <property type="entry name" value="rbfA"/>
    <property type="match status" value="1"/>
</dbReference>
<evidence type="ECO:0000313" key="4">
    <source>
        <dbReference type="Proteomes" id="UP000516346"/>
    </source>
</evidence>
<comment type="subcellular location">
    <subcellularLocation>
        <location evidence="2">Cytoplasm</location>
    </subcellularLocation>
</comment>
<dbReference type="InterPro" id="IPR020053">
    <property type="entry name" value="Ribosome-bd_factorA_CS"/>
</dbReference>
<evidence type="ECO:0000256" key="1">
    <source>
        <dbReference type="ARBA" id="ARBA00022517"/>
    </source>
</evidence>
<name>A0A7H1AZZ3_9GAMM</name>
<evidence type="ECO:0000313" key="3">
    <source>
        <dbReference type="EMBL" id="QNS02048.1"/>
    </source>
</evidence>
<dbReference type="Proteomes" id="UP000516346">
    <property type="component" value="Chromosome"/>
</dbReference>
<dbReference type="PANTHER" id="PTHR33515:SF1">
    <property type="entry name" value="RIBOSOME-BINDING FACTOR A, CHLOROPLASTIC-RELATED"/>
    <property type="match status" value="1"/>
</dbReference>
<dbReference type="GO" id="GO:0043024">
    <property type="term" value="F:ribosomal small subunit binding"/>
    <property type="evidence" value="ECO:0007669"/>
    <property type="project" value="TreeGrafter"/>
</dbReference>
<dbReference type="HAMAP" id="MF_00003">
    <property type="entry name" value="RbfA"/>
    <property type="match status" value="1"/>
</dbReference>
<reference evidence="3 4" key="1">
    <citation type="submission" date="2020-09" db="EMBL/GenBank/DDBJ databases">
        <title>Genome sequence of the banana aphid, Pentalonia nigronervosa Coquerel (Hemiptera: Aphididae) and its symbionts.</title>
        <authorList>
            <person name="Mathers T.C."/>
            <person name="Mugford S.T."/>
            <person name="Hogenhout S.A."/>
            <person name="Tripathi L."/>
        </authorList>
    </citation>
    <scope>NUCLEOTIDE SEQUENCE [LARGE SCALE GENOMIC DNA]</scope>
    <source>
        <strain evidence="3">Ba4</strain>
    </source>
</reference>